<accession>K5WRJ7</accession>
<reference evidence="2 3" key="1">
    <citation type="journal article" date="2012" name="BMC Genomics">
        <title>Comparative genomics of the white-rot fungi, Phanerochaete carnosa and P. chrysosporium, to elucidate the genetic basis of the distinct wood types they colonize.</title>
        <authorList>
            <person name="Suzuki H."/>
            <person name="MacDonald J."/>
            <person name="Syed K."/>
            <person name="Salamov A."/>
            <person name="Hori C."/>
            <person name="Aerts A."/>
            <person name="Henrissat B."/>
            <person name="Wiebenga A."/>
            <person name="vanKuyk P.A."/>
            <person name="Barry K."/>
            <person name="Lindquist E."/>
            <person name="LaButti K."/>
            <person name="Lapidus A."/>
            <person name="Lucas S."/>
            <person name="Coutinho P."/>
            <person name="Gong Y."/>
            <person name="Samejima M."/>
            <person name="Mahadevan R."/>
            <person name="Abou-Zaid M."/>
            <person name="de Vries R.P."/>
            <person name="Igarashi K."/>
            <person name="Yadav J.S."/>
            <person name="Grigoriev I.V."/>
            <person name="Master E.R."/>
        </authorList>
    </citation>
    <scope>NUCLEOTIDE SEQUENCE [LARGE SCALE GENOMIC DNA]</scope>
    <source>
        <strain evidence="2 3">HHB-10118-sp</strain>
    </source>
</reference>
<feature type="compositionally biased region" description="Acidic residues" evidence="1">
    <location>
        <begin position="1"/>
        <end position="11"/>
    </location>
</feature>
<dbReference type="Proteomes" id="UP000008370">
    <property type="component" value="Unassembled WGS sequence"/>
</dbReference>
<gene>
    <name evidence="2" type="ORF">PHACADRAFT_248750</name>
</gene>
<feature type="region of interest" description="Disordered" evidence="1">
    <location>
        <begin position="1"/>
        <end position="29"/>
    </location>
</feature>
<dbReference type="KEGG" id="pco:PHACADRAFT_248750"/>
<dbReference type="InParanoid" id="K5WRJ7"/>
<evidence type="ECO:0000256" key="1">
    <source>
        <dbReference type="SAM" id="MobiDB-lite"/>
    </source>
</evidence>
<dbReference type="EMBL" id="JH930468">
    <property type="protein sequence ID" value="EKM61859.1"/>
    <property type="molecule type" value="Genomic_DNA"/>
</dbReference>
<dbReference type="HOGENOM" id="CLU_1058088_0_0_1"/>
<proteinExistence type="predicted"/>
<dbReference type="RefSeq" id="XP_007391252.1">
    <property type="nucleotide sequence ID" value="XM_007391190.1"/>
</dbReference>
<dbReference type="GeneID" id="18914432"/>
<dbReference type="OrthoDB" id="2803853at2759"/>
<evidence type="ECO:0000313" key="3">
    <source>
        <dbReference type="Proteomes" id="UP000008370"/>
    </source>
</evidence>
<keyword evidence="3" id="KW-1185">Reference proteome</keyword>
<evidence type="ECO:0000313" key="2">
    <source>
        <dbReference type="EMBL" id="EKM61859.1"/>
    </source>
</evidence>
<dbReference type="AlphaFoldDB" id="K5WRJ7"/>
<sequence length="263" mass="29064">MAGERGEDDFDLVTTRLPTDDDGTSEGTSVKLSGADMPALYLAPTYDFDDALGLLVIGNAFGELTLYSFSAVPPRTLAGSLQGSGFSELGDMELSKVPVPCDTTAPFPYSGPRYPPTDMLKERAVSWREERPLEHPRWRSDWSALLTSDSKNDLKSIPVFHPVNLIPYLGRYAYEMEHTLNYFGTLTPLVYQKTGMNVRTLFKAGGLFFVLAHDPEYDMVILPQGVDVRTAVEILEADLLGLPFLSIAPCLEAYDIQFLPLAK</sequence>
<organism evidence="2 3">
    <name type="scientific">Phanerochaete carnosa (strain HHB-10118-sp)</name>
    <name type="common">White-rot fungus</name>
    <name type="synonym">Peniophora carnosa</name>
    <dbReference type="NCBI Taxonomy" id="650164"/>
    <lineage>
        <taxon>Eukaryota</taxon>
        <taxon>Fungi</taxon>
        <taxon>Dikarya</taxon>
        <taxon>Basidiomycota</taxon>
        <taxon>Agaricomycotina</taxon>
        <taxon>Agaricomycetes</taxon>
        <taxon>Polyporales</taxon>
        <taxon>Phanerochaetaceae</taxon>
        <taxon>Phanerochaete</taxon>
    </lineage>
</organism>
<protein>
    <submittedName>
        <fullName evidence="2">Uncharacterized protein</fullName>
    </submittedName>
</protein>
<name>K5WRJ7_PHACS</name>